<dbReference type="EMBL" id="QRDJ01000007">
    <property type="protein sequence ID" value="REC94962.1"/>
    <property type="molecule type" value="Genomic_DNA"/>
</dbReference>
<dbReference type="Proteomes" id="UP000256334">
    <property type="component" value="Unassembled WGS sequence"/>
</dbReference>
<evidence type="ECO:0000313" key="2">
    <source>
        <dbReference type="Proteomes" id="UP000256334"/>
    </source>
</evidence>
<protein>
    <submittedName>
        <fullName evidence="1">Uncharacterized protein</fullName>
    </submittedName>
</protein>
<keyword evidence="2" id="KW-1185">Reference proteome</keyword>
<sequence>MVAHKNVPLSVFLHVSNKRSFEFYANIINKDKFENVVEPNAASIESFISSLDYQPRQAYIDGLLIRRDQEMLEQSEFDWMTSDKRACNFAWLYLRKSTETDLVQFLEPEGLFKNRHYSENDTFENLVITGKPTNYENNLQDIKKFYDLQVWGKSAKKNLMSSLEAIWTERYQDRLNFAWLNKKDDEQCEWAWEYTKRNFEESGFFKPIKPSAMYGAIYAVLDCWDVGVDTKKLFSSRFKKAWDQKVYRNKQVGRSPLNVYIDKDSKKMLDLMADRRHENIYQTLERLIKKAHKEGF</sequence>
<name>A0A3D9DW18_9GAMM</name>
<dbReference type="RefSeq" id="WP_115854046.1">
    <property type="nucleotide sequence ID" value="NZ_QRDJ01000007.1"/>
</dbReference>
<gene>
    <name evidence="1" type="ORF">C8D72_1793</name>
</gene>
<comment type="caution">
    <text evidence="1">The sequence shown here is derived from an EMBL/GenBank/DDBJ whole genome shotgun (WGS) entry which is preliminary data.</text>
</comment>
<proteinExistence type="predicted"/>
<accession>A0A3D9DW18</accession>
<dbReference type="AlphaFoldDB" id="A0A3D9DW18"/>
<reference evidence="1 2" key="1">
    <citation type="submission" date="2018-07" db="EMBL/GenBank/DDBJ databases">
        <title>Genomic Encyclopedia of Type Strains, Phase IV (KMG-IV): sequencing the most valuable type-strain genomes for metagenomic binning, comparative biology and taxonomic classification.</title>
        <authorList>
            <person name="Goeker M."/>
        </authorList>
    </citation>
    <scope>NUCLEOTIDE SEQUENCE [LARGE SCALE GENOMIC DNA]</scope>
    <source>
        <strain evidence="1 2">DSM 14324</strain>
    </source>
</reference>
<evidence type="ECO:0000313" key="1">
    <source>
        <dbReference type="EMBL" id="REC94962.1"/>
    </source>
</evidence>
<organism evidence="1 2">
    <name type="scientific">Kushneria indalinina DSM 14324</name>
    <dbReference type="NCBI Taxonomy" id="1122140"/>
    <lineage>
        <taxon>Bacteria</taxon>
        <taxon>Pseudomonadati</taxon>
        <taxon>Pseudomonadota</taxon>
        <taxon>Gammaproteobacteria</taxon>
        <taxon>Oceanospirillales</taxon>
        <taxon>Halomonadaceae</taxon>
        <taxon>Kushneria</taxon>
    </lineage>
</organism>
<dbReference type="OrthoDB" id="6713157at2"/>